<organism evidence="1 2">
    <name type="scientific">Fusarium decemcellulare</name>
    <dbReference type="NCBI Taxonomy" id="57161"/>
    <lineage>
        <taxon>Eukaryota</taxon>
        <taxon>Fungi</taxon>
        <taxon>Dikarya</taxon>
        <taxon>Ascomycota</taxon>
        <taxon>Pezizomycotina</taxon>
        <taxon>Sordariomycetes</taxon>
        <taxon>Hypocreomycetidae</taxon>
        <taxon>Hypocreales</taxon>
        <taxon>Nectriaceae</taxon>
        <taxon>Fusarium</taxon>
        <taxon>Fusarium decemcellulare species complex</taxon>
    </lineage>
</organism>
<dbReference type="Proteomes" id="UP001148629">
    <property type="component" value="Unassembled WGS sequence"/>
</dbReference>
<evidence type="ECO:0000313" key="2">
    <source>
        <dbReference type="Proteomes" id="UP001148629"/>
    </source>
</evidence>
<reference evidence="1" key="1">
    <citation type="submission" date="2022-08" db="EMBL/GenBank/DDBJ databases">
        <title>Genome Sequence of Fusarium decemcellulare.</title>
        <authorList>
            <person name="Buettner E."/>
        </authorList>
    </citation>
    <scope>NUCLEOTIDE SEQUENCE</scope>
    <source>
        <strain evidence="1">Babe19</strain>
    </source>
</reference>
<evidence type="ECO:0000313" key="1">
    <source>
        <dbReference type="EMBL" id="KAJ3503337.1"/>
    </source>
</evidence>
<comment type="caution">
    <text evidence="1">The sequence shown here is derived from an EMBL/GenBank/DDBJ whole genome shotgun (WGS) entry which is preliminary data.</text>
</comment>
<gene>
    <name evidence="1" type="ORF">NM208_g16535</name>
</gene>
<accession>A0ACC1RBT2</accession>
<dbReference type="EMBL" id="JANRMS010005191">
    <property type="protein sequence ID" value="KAJ3503337.1"/>
    <property type="molecule type" value="Genomic_DNA"/>
</dbReference>
<protein>
    <submittedName>
        <fullName evidence="1">Uncharacterized protein</fullName>
    </submittedName>
</protein>
<name>A0ACC1RBT2_9HYPO</name>
<sequence length="541" mass="59906">MKIRLVSLLNSECPRLFLITRWLAISPSEHVVQVENQEPQSKGAHYIIPQHLEVRLSTVKDRPGWPSSAAWLKKVDIETGLIYSSMPYTVLSDDQVNAILESLTVDELDEFRHVLASSLHEFSTGVPALEEAFQQPERISTLHPDTQAKTLYMPSCAPCGMGCKGKSQAQDAGIKPKSPTGVVNLFRPDGSPLGIVHASALTAFRTALASTCLLARRNHVKTLTVFGSGLQAYWHIRLALMMRGSTIKNVHVINRRWSDNAAGLLKKFTRISSEIKLREGWSNTKFGLLISTFHEYQRLLKEQMREADVVYCCTPSQEDLFDGPILTSHEGRKKGRLIIAVGSYTPEMRELPDDLLQLAVKQYDKPHRHFHKHAPEGGVIVVDNIQGVLKEAGEIIAANIGPHQLVELGELVMLHRLAIEESDDPTSSQASVASDMDKLDLHGRAPSMSTVFGTSDRPSSPSGSVGSDSRKSSSIFHFRKGSSSSSDNEKRKKEDHLVRWLRDGTVIYKSVGLGLMDLVVGMHLVEVANDKNIGTRIEGFD</sequence>
<proteinExistence type="predicted"/>
<keyword evidence="2" id="KW-1185">Reference proteome</keyword>